<evidence type="ECO:0000259" key="1">
    <source>
        <dbReference type="Pfam" id="PF00078"/>
    </source>
</evidence>
<name>A0A814FVB7_9BILA</name>
<dbReference type="AlphaFoldDB" id="A0A814FVB7"/>
<dbReference type="Proteomes" id="UP000663879">
    <property type="component" value="Unassembled WGS sequence"/>
</dbReference>
<organism evidence="2 3">
    <name type="scientific">Brachionus calyciflorus</name>
    <dbReference type="NCBI Taxonomy" id="104777"/>
    <lineage>
        <taxon>Eukaryota</taxon>
        <taxon>Metazoa</taxon>
        <taxon>Spiralia</taxon>
        <taxon>Gnathifera</taxon>
        <taxon>Rotifera</taxon>
        <taxon>Eurotatoria</taxon>
        <taxon>Monogononta</taxon>
        <taxon>Pseudotrocha</taxon>
        <taxon>Ploima</taxon>
        <taxon>Brachionidae</taxon>
        <taxon>Brachionus</taxon>
    </lineage>
</organism>
<dbReference type="EMBL" id="CAJNOC010003571">
    <property type="protein sequence ID" value="CAF0988895.1"/>
    <property type="molecule type" value="Genomic_DNA"/>
</dbReference>
<dbReference type="PANTHER" id="PTHR37984">
    <property type="entry name" value="PROTEIN CBG26694"/>
    <property type="match status" value="1"/>
</dbReference>
<dbReference type="InterPro" id="IPR000477">
    <property type="entry name" value="RT_dom"/>
</dbReference>
<dbReference type="InterPro" id="IPR043128">
    <property type="entry name" value="Rev_trsase/Diguanyl_cyclase"/>
</dbReference>
<dbReference type="OrthoDB" id="41323at2759"/>
<keyword evidence="3" id="KW-1185">Reference proteome</keyword>
<dbReference type="PANTHER" id="PTHR37984:SF5">
    <property type="entry name" value="PROTEIN NYNRIN-LIKE"/>
    <property type="match status" value="1"/>
</dbReference>
<proteinExistence type="predicted"/>
<dbReference type="InterPro" id="IPR043502">
    <property type="entry name" value="DNA/RNA_pol_sf"/>
</dbReference>
<reference evidence="2" key="1">
    <citation type="submission" date="2021-02" db="EMBL/GenBank/DDBJ databases">
        <authorList>
            <person name="Nowell W R."/>
        </authorList>
    </citation>
    <scope>NUCLEOTIDE SEQUENCE</scope>
    <source>
        <strain evidence="2">Ploen Becks lab</strain>
    </source>
</reference>
<dbReference type="Pfam" id="PF00078">
    <property type="entry name" value="RVT_1"/>
    <property type="match status" value="1"/>
</dbReference>
<dbReference type="InterPro" id="IPR050951">
    <property type="entry name" value="Retrovirus_Pol_polyprotein"/>
</dbReference>
<gene>
    <name evidence="2" type="ORF">OXX778_LOCUS15806</name>
</gene>
<evidence type="ECO:0000313" key="3">
    <source>
        <dbReference type="Proteomes" id="UP000663879"/>
    </source>
</evidence>
<accession>A0A814FVB7</accession>
<comment type="caution">
    <text evidence="2">The sequence shown here is derived from an EMBL/GenBank/DDBJ whole genome shotgun (WGS) entry which is preliminary data.</text>
</comment>
<evidence type="ECO:0000313" key="2">
    <source>
        <dbReference type="EMBL" id="CAF0988895.1"/>
    </source>
</evidence>
<dbReference type="SUPFAM" id="SSF56672">
    <property type="entry name" value="DNA/RNA polymerases"/>
    <property type="match status" value="1"/>
</dbReference>
<protein>
    <recommendedName>
        <fullName evidence="1">Reverse transcriptase domain-containing protein</fullName>
    </recommendedName>
</protein>
<dbReference type="Gene3D" id="3.30.70.270">
    <property type="match status" value="1"/>
</dbReference>
<feature type="domain" description="Reverse transcriptase" evidence="1">
    <location>
        <begin position="145"/>
        <end position="213"/>
    </location>
</feature>
<sequence length="267" mass="30788">MVLEFSIIYKLTIYVILFKLAAINQFHIEKYERHDYKSDSGFLKIRGTIVIKNFIIDPNEPLTNIEIKMADCNIKDECVLGMDIIGKIAQLNQHVENVKALVDEFPKLNYENFDTFTTPNSYPHILSIEGVNNRTSELGNQIKDELSKEAANDFNDLTPIIVFVDDLLVHSSDEATHLQNIMLVIERFARNGFKIKLNKCVPLAEEIKFLGHVVYFNSIKPDEDKIAVIKNYPLPEKLERLQSLRVSRAFIENSLSLMRQSQNPFIR</sequence>